<dbReference type="GO" id="GO:0005886">
    <property type="term" value="C:plasma membrane"/>
    <property type="evidence" value="ECO:0007669"/>
    <property type="project" value="TreeGrafter"/>
</dbReference>
<evidence type="ECO:0000259" key="9">
    <source>
        <dbReference type="Pfam" id="PF04234"/>
    </source>
</evidence>
<dbReference type="InterPro" id="IPR047685">
    <property type="entry name" value="CopC-like"/>
</dbReference>
<dbReference type="GO" id="GO:0046688">
    <property type="term" value="P:response to copper ion"/>
    <property type="evidence" value="ECO:0007669"/>
    <property type="project" value="UniProtKB-UniRule"/>
</dbReference>
<keyword evidence="3 7" id="KW-0479">Metal-binding</keyword>
<dbReference type="KEGG" id="daq:DAQ1742_02287"/>
<dbReference type="InterPro" id="IPR014756">
    <property type="entry name" value="Ig_E-set"/>
</dbReference>
<reference evidence="10 11" key="1">
    <citation type="submission" date="2016-09" db="EMBL/GenBank/DDBJ databases">
        <authorList>
            <person name="Reverchon S."/>
            <person name="Nasser W."/>
            <person name="Leonard S."/>
            <person name="Brochier C."/>
            <person name="Duprey A."/>
        </authorList>
    </citation>
    <scope>NUCLEOTIDE SEQUENCE [LARGE SCALE GENOMIC DNA]</scope>
    <source>
        <strain evidence="10 11">174/2</strain>
    </source>
</reference>
<name>A0A375AAP5_9GAMM</name>
<dbReference type="InterPro" id="IPR014755">
    <property type="entry name" value="Cu-Rt/internalin_Ig-like"/>
</dbReference>
<gene>
    <name evidence="10" type="primary">yobA</name>
    <name evidence="10" type="ORF">DAQ1742_02287</name>
</gene>
<dbReference type="GO" id="GO:0042597">
    <property type="term" value="C:periplasmic space"/>
    <property type="evidence" value="ECO:0007669"/>
    <property type="project" value="UniProtKB-SubCell"/>
</dbReference>
<dbReference type="Gene3D" id="2.60.40.1220">
    <property type="match status" value="1"/>
</dbReference>
<accession>A0A375AAP5</accession>
<dbReference type="RefSeq" id="WP_035342093.1">
    <property type="nucleotide sequence ID" value="NZ_LT615367.1"/>
</dbReference>
<comment type="function">
    <text evidence="7">Involved in copper resistance.</text>
</comment>
<evidence type="ECO:0000256" key="4">
    <source>
        <dbReference type="ARBA" id="ARBA00022729"/>
    </source>
</evidence>
<dbReference type="Pfam" id="PF04234">
    <property type="entry name" value="CopC"/>
    <property type="match status" value="1"/>
</dbReference>
<keyword evidence="4 7" id="KW-0732">Signal</keyword>
<keyword evidence="5 7" id="KW-0574">Periplasm</keyword>
<dbReference type="PANTHER" id="PTHR34820">
    <property type="entry name" value="INNER MEMBRANE PROTEIN YEBZ"/>
    <property type="match status" value="1"/>
</dbReference>
<keyword evidence="11" id="KW-1185">Reference proteome</keyword>
<evidence type="ECO:0000256" key="1">
    <source>
        <dbReference type="ARBA" id="ARBA00004418"/>
    </source>
</evidence>
<feature type="signal peptide" evidence="8">
    <location>
        <begin position="1"/>
        <end position="32"/>
    </location>
</feature>
<dbReference type="AlphaFoldDB" id="A0A375AAP5"/>
<feature type="chain" id="PRO_5016828835" description="Copper resistance protein C" evidence="8">
    <location>
        <begin position="33"/>
        <end position="129"/>
    </location>
</feature>
<proteinExistence type="inferred from homology"/>
<dbReference type="GO" id="GO:0005507">
    <property type="term" value="F:copper ion binding"/>
    <property type="evidence" value="ECO:0007669"/>
    <property type="project" value="UniProtKB-UniRule"/>
</dbReference>
<evidence type="ECO:0000256" key="6">
    <source>
        <dbReference type="ARBA" id="ARBA00023008"/>
    </source>
</evidence>
<dbReference type="InterPro" id="IPR007348">
    <property type="entry name" value="CopC_dom"/>
</dbReference>
<keyword evidence="6 7" id="KW-0186">Copper</keyword>
<dbReference type="Proteomes" id="UP000294820">
    <property type="component" value="Chromosome 1"/>
</dbReference>
<organism evidence="10 11">
    <name type="scientific">Dickeya aquatica</name>
    <dbReference type="NCBI Taxonomy" id="1401087"/>
    <lineage>
        <taxon>Bacteria</taxon>
        <taxon>Pseudomonadati</taxon>
        <taxon>Pseudomonadota</taxon>
        <taxon>Gammaproteobacteria</taxon>
        <taxon>Enterobacterales</taxon>
        <taxon>Pectobacteriaceae</taxon>
        <taxon>Dickeya</taxon>
    </lineage>
</organism>
<sequence length="129" mass="13791">MLNIRQFITSNMRVLKTLGLVACMAFSQSVLAHAHLKSQTPAADATVAASLSALSLTFTENIEPAFSGVTLTLNGQTISTGNAVLDNGHKNTLLISLDKTLVSGSYQVNWHVLSVDGHKTTGSYRFNVK</sequence>
<evidence type="ECO:0000313" key="10">
    <source>
        <dbReference type="EMBL" id="SLM63184.1"/>
    </source>
</evidence>
<evidence type="ECO:0000256" key="2">
    <source>
        <dbReference type="ARBA" id="ARBA00010509"/>
    </source>
</evidence>
<dbReference type="EMBL" id="LT615367">
    <property type="protein sequence ID" value="SLM63184.1"/>
    <property type="molecule type" value="Genomic_DNA"/>
</dbReference>
<dbReference type="PANTHER" id="PTHR34820:SF4">
    <property type="entry name" value="INNER MEMBRANE PROTEIN YEBZ"/>
    <property type="match status" value="1"/>
</dbReference>
<evidence type="ECO:0000256" key="7">
    <source>
        <dbReference type="RuleBase" id="RU369037"/>
    </source>
</evidence>
<comment type="similarity">
    <text evidence="2 7">Belongs to the CopC family.</text>
</comment>
<comment type="subcellular location">
    <subcellularLocation>
        <location evidence="1 7">Periplasm</location>
    </subcellularLocation>
</comment>
<evidence type="ECO:0000313" key="11">
    <source>
        <dbReference type="Proteomes" id="UP000294820"/>
    </source>
</evidence>
<dbReference type="SUPFAM" id="SSF81296">
    <property type="entry name" value="E set domains"/>
    <property type="match status" value="1"/>
</dbReference>
<dbReference type="InterPro" id="IPR032694">
    <property type="entry name" value="CopC/D"/>
</dbReference>
<feature type="domain" description="CopC" evidence="9">
    <location>
        <begin position="33"/>
        <end position="128"/>
    </location>
</feature>
<evidence type="ECO:0000256" key="5">
    <source>
        <dbReference type="ARBA" id="ARBA00022764"/>
    </source>
</evidence>
<evidence type="ECO:0000256" key="3">
    <source>
        <dbReference type="ARBA" id="ARBA00022723"/>
    </source>
</evidence>
<protein>
    <recommendedName>
        <fullName evidence="7">Copper resistance protein C</fullName>
    </recommendedName>
</protein>
<dbReference type="NCBIfam" id="NF033814">
    <property type="entry name" value="copper_CopC"/>
    <property type="match status" value="1"/>
</dbReference>
<evidence type="ECO:0000256" key="8">
    <source>
        <dbReference type="SAM" id="SignalP"/>
    </source>
</evidence>
<dbReference type="GO" id="GO:0006825">
    <property type="term" value="P:copper ion transport"/>
    <property type="evidence" value="ECO:0007669"/>
    <property type="project" value="InterPro"/>
</dbReference>